<dbReference type="Proteomes" id="UP000243106">
    <property type="component" value="Unassembled WGS sequence"/>
</dbReference>
<dbReference type="RefSeq" id="WP_093010590.1">
    <property type="nucleotide sequence ID" value="NZ_FOXV01000005.1"/>
</dbReference>
<gene>
    <name evidence="9" type="ORF">SAMN05421853_10515</name>
</gene>
<dbReference type="EMBL" id="FOXV01000005">
    <property type="protein sequence ID" value="SFQ39826.1"/>
    <property type="molecule type" value="Genomic_DNA"/>
</dbReference>
<dbReference type="AlphaFoldDB" id="A0A1I5Y6I9"/>
<dbReference type="STRING" id="93684.SAMN05421853_10515"/>
<dbReference type="Gene3D" id="3.90.226.10">
    <property type="entry name" value="2-enoyl-CoA Hydratase, Chain A, domain 1"/>
    <property type="match status" value="1"/>
</dbReference>
<evidence type="ECO:0000259" key="8">
    <source>
        <dbReference type="Pfam" id="PF00725"/>
    </source>
</evidence>
<evidence type="ECO:0000256" key="2">
    <source>
        <dbReference type="ARBA" id="ARBA00022963"/>
    </source>
</evidence>
<dbReference type="GO" id="GO:0006631">
    <property type="term" value="P:fatty acid metabolic process"/>
    <property type="evidence" value="ECO:0007669"/>
    <property type="project" value="InterPro"/>
</dbReference>
<comment type="catalytic activity">
    <reaction evidence="7">
        <text>a (3S)-3-hydroxyacyl-CoA + NAD(+) = a 3-oxoacyl-CoA + NADH + H(+)</text>
        <dbReference type="Rhea" id="RHEA:22432"/>
        <dbReference type="ChEBI" id="CHEBI:15378"/>
        <dbReference type="ChEBI" id="CHEBI:57318"/>
        <dbReference type="ChEBI" id="CHEBI:57540"/>
        <dbReference type="ChEBI" id="CHEBI:57945"/>
        <dbReference type="ChEBI" id="CHEBI:90726"/>
        <dbReference type="EC" id="1.1.1.35"/>
    </reaction>
</comment>
<evidence type="ECO:0000313" key="9">
    <source>
        <dbReference type="EMBL" id="SFQ39826.1"/>
    </source>
</evidence>
<dbReference type="GO" id="GO:0016042">
    <property type="term" value="P:lipid catabolic process"/>
    <property type="evidence" value="ECO:0007669"/>
    <property type="project" value="UniProtKB-KW"/>
</dbReference>
<sequence length="661" mass="69750">MADLVERSQREDVAILQIAHPPVNALTGPVRLALAAALDAAIADPAVAKIVIAGRGQMFCGGMDLTEIEGKDAGLPLAGLAARIEDSPKPVIAALHGLVLAGGAEIALAAHHRVAHAEARLAFPEIQLGLVPRGGATQRLPRLVGAGPALELLLSGRPVSFSDPRLRGVADRIVDGDLPRAALVLASELGDTPQPRATAAMTQGFRDPMAYQAAIAKARSETRAGPDPAAEEIIACVEAAQLLPFEAGIAREGDAFAELAASDRSRALRHLYNAERRVGRLTPEERAQPAEIDRVAVLGGGPLATQLVVALLERNIGVNWGTRDPGMLRDGMGEVTRLMRAAKERLRLDEATLTQRLDKLDLGESRAMAQGVDIALIAARGQGAIELPDGVPRVKVFPDAVDGLGIRFGAPLSTSPLAEILTGPAAGPGDVARAAALLRRMGKRFLRASSTGPSVGGRIMAALHRAADALVDMGEDPFDIDAAVRDWGWPRPPFELRDVRGLAEFAGAERGDGARNWSAALVQSGRTGRNCGRGFYLHGTSGPRPDAAVTALIDDHRPRADPPRDAEKLRVLLLAALANEGARMLQEGMVARPEAIDVALVLGQAFPRALGGPMQAADTAGLFRLKQALDAVDYPDRAFWTPDPLWADLVKNGRRFADLNG</sequence>
<dbReference type="Pfam" id="PF00725">
    <property type="entry name" value="3HCDH"/>
    <property type="match status" value="2"/>
</dbReference>
<proteinExistence type="predicted"/>
<protein>
    <submittedName>
        <fullName evidence="9">3-hydroxyacyl-CoA dehydrogenase</fullName>
    </submittedName>
</protein>
<reference evidence="10" key="1">
    <citation type="submission" date="2016-10" db="EMBL/GenBank/DDBJ databases">
        <authorList>
            <person name="Varghese N."/>
            <person name="Submissions S."/>
        </authorList>
    </citation>
    <scope>NUCLEOTIDE SEQUENCE [LARGE SCALE GENOMIC DNA]</scope>
    <source>
        <strain evidence="10">JCM 10271</strain>
    </source>
</reference>
<keyword evidence="10" id="KW-1185">Reference proteome</keyword>
<dbReference type="SUPFAM" id="SSF51735">
    <property type="entry name" value="NAD(P)-binding Rossmann-fold domains"/>
    <property type="match status" value="1"/>
</dbReference>
<keyword evidence="6" id="KW-0511">Multifunctional enzyme</keyword>
<keyword evidence="5" id="KW-0456">Lyase</keyword>
<feature type="domain" description="3-hydroxyacyl-CoA dehydrogenase C-terminal" evidence="8">
    <location>
        <begin position="573"/>
        <end position="654"/>
    </location>
</feature>
<evidence type="ECO:0000256" key="4">
    <source>
        <dbReference type="ARBA" id="ARBA00023235"/>
    </source>
</evidence>
<dbReference type="Pfam" id="PF00378">
    <property type="entry name" value="ECH_1"/>
    <property type="match status" value="1"/>
</dbReference>
<dbReference type="CDD" id="cd06558">
    <property type="entry name" value="crotonase-like"/>
    <property type="match status" value="1"/>
</dbReference>
<evidence type="ECO:0000256" key="3">
    <source>
        <dbReference type="ARBA" id="ARBA00023140"/>
    </source>
</evidence>
<keyword evidence="3" id="KW-0576">Peroxisome</keyword>
<dbReference type="InterPro" id="IPR008927">
    <property type="entry name" value="6-PGluconate_DH-like_C_sf"/>
</dbReference>
<dbReference type="SUPFAM" id="SSF48179">
    <property type="entry name" value="6-phosphogluconate dehydrogenase C-terminal domain-like"/>
    <property type="match status" value="2"/>
</dbReference>
<organism evidence="9 10">
    <name type="scientific">Roseivivax halotolerans</name>
    <dbReference type="NCBI Taxonomy" id="93684"/>
    <lineage>
        <taxon>Bacteria</taxon>
        <taxon>Pseudomonadati</taxon>
        <taxon>Pseudomonadota</taxon>
        <taxon>Alphaproteobacteria</taxon>
        <taxon>Rhodobacterales</taxon>
        <taxon>Roseobacteraceae</taxon>
        <taxon>Roseivivax</taxon>
    </lineage>
</organism>
<dbReference type="PANTHER" id="PTHR23309">
    <property type="entry name" value="3-HYDROXYACYL-COA DEHYROGENASE"/>
    <property type="match status" value="1"/>
</dbReference>
<dbReference type="GO" id="GO:0004300">
    <property type="term" value="F:enoyl-CoA hydratase activity"/>
    <property type="evidence" value="ECO:0007669"/>
    <property type="project" value="UniProtKB-ARBA"/>
</dbReference>
<accession>A0A1I5Y6I9</accession>
<evidence type="ECO:0000256" key="6">
    <source>
        <dbReference type="ARBA" id="ARBA00023268"/>
    </source>
</evidence>
<evidence type="ECO:0000256" key="1">
    <source>
        <dbReference type="ARBA" id="ARBA00004275"/>
    </source>
</evidence>
<keyword evidence="2" id="KW-0442">Lipid degradation</keyword>
<dbReference type="InterPro" id="IPR006108">
    <property type="entry name" value="3HC_DH_C"/>
</dbReference>
<dbReference type="InterPro" id="IPR001753">
    <property type="entry name" value="Enoyl-CoA_hydra/iso"/>
</dbReference>
<dbReference type="Gene3D" id="1.10.1040.50">
    <property type="match status" value="1"/>
</dbReference>
<dbReference type="GO" id="GO:0016853">
    <property type="term" value="F:isomerase activity"/>
    <property type="evidence" value="ECO:0007669"/>
    <property type="project" value="UniProtKB-KW"/>
</dbReference>
<evidence type="ECO:0000313" key="10">
    <source>
        <dbReference type="Proteomes" id="UP000243106"/>
    </source>
</evidence>
<comment type="subcellular location">
    <subcellularLocation>
        <location evidence="1">Peroxisome</location>
    </subcellularLocation>
</comment>
<dbReference type="InterPro" id="IPR036291">
    <property type="entry name" value="NAD(P)-bd_dom_sf"/>
</dbReference>
<dbReference type="InterPro" id="IPR029045">
    <property type="entry name" value="ClpP/crotonase-like_dom_sf"/>
</dbReference>
<dbReference type="SUPFAM" id="SSF52096">
    <property type="entry name" value="ClpP/crotonase"/>
    <property type="match status" value="1"/>
</dbReference>
<keyword evidence="2" id="KW-0443">Lipid metabolism</keyword>
<evidence type="ECO:0000256" key="5">
    <source>
        <dbReference type="ARBA" id="ARBA00023239"/>
    </source>
</evidence>
<keyword evidence="4" id="KW-0413">Isomerase</keyword>
<name>A0A1I5Y6I9_9RHOB</name>
<evidence type="ECO:0000256" key="7">
    <source>
        <dbReference type="ARBA" id="ARBA00049556"/>
    </source>
</evidence>
<dbReference type="GO" id="GO:0003857">
    <property type="term" value="F:(3S)-3-hydroxyacyl-CoA dehydrogenase (NAD+) activity"/>
    <property type="evidence" value="ECO:0007669"/>
    <property type="project" value="UniProtKB-EC"/>
</dbReference>
<feature type="domain" description="3-hydroxyacyl-CoA dehydrogenase C-terminal" evidence="8">
    <location>
        <begin position="457"/>
        <end position="536"/>
    </location>
</feature>